<proteinExistence type="predicted"/>
<dbReference type="Pfam" id="PF13306">
    <property type="entry name" value="LRR_5"/>
    <property type="match status" value="2"/>
</dbReference>
<dbReference type="EMBL" id="JACRSX010000012">
    <property type="protein sequence ID" value="MBC8562820.1"/>
    <property type="molecule type" value="Genomic_DNA"/>
</dbReference>
<organism evidence="2 3">
    <name type="scientific">Jutongia huaianensis</name>
    <dbReference type="NCBI Taxonomy" id="2763668"/>
    <lineage>
        <taxon>Bacteria</taxon>
        <taxon>Bacillati</taxon>
        <taxon>Bacillota</taxon>
        <taxon>Clostridia</taxon>
        <taxon>Lachnospirales</taxon>
        <taxon>Lachnospiraceae</taxon>
        <taxon>Jutongia</taxon>
    </lineage>
</organism>
<dbReference type="SUPFAM" id="SSF52058">
    <property type="entry name" value="L domain-like"/>
    <property type="match status" value="1"/>
</dbReference>
<dbReference type="Gene3D" id="3.80.10.10">
    <property type="entry name" value="Ribonuclease Inhibitor"/>
    <property type="match status" value="2"/>
</dbReference>
<dbReference type="Proteomes" id="UP000606193">
    <property type="component" value="Unassembled WGS sequence"/>
</dbReference>
<feature type="chain" id="PRO_5045132239" evidence="1">
    <location>
        <begin position="37"/>
        <end position="486"/>
    </location>
</feature>
<feature type="signal peptide" evidence="1">
    <location>
        <begin position="1"/>
        <end position="36"/>
    </location>
</feature>
<dbReference type="Gene3D" id="2.60.40.10">
    <property type="entry name" value="Immunoglobulins"/>
    <property type="match status" value="1"/>
</dbReference>
<keyword evidence="1" id="KW-0732">Signal</keyword>
<evidence type="ECO:0000256" key="1">
    <source>
        <dbReference type="SAM" id="SignalP"/>
    </source>
</evidence>
<dbReference type="PANTHER" id="PTHR45661:SF3">
    <property type="entry name" value="IG-LIKE DOMAIN-CONTAINING PROTEIN"/>
    <property type="match status" value="1"/>
</dbReference>
<reference evidence="2 3" key="1">
    <citation type="submission" date="2020-08" db="EMBL/GenBank/DDBJ databases">
        <title>Genome public.</title>
        <authorList>
            <person name="Liu C."/>
            <person name="Sun Q."/>
        </authorList>
    </citation>
    <scope>NUCLEOTIDE SEQUENCE [LARGE SCALE GENOMIC DNA]</scope>
    <source>
        <strain evidence="2 3">NSJ-37</strain>
    </source>
</reference>
<comment type="caution">
    <text evidence="2">The sequence shown here is derived from an EMBL/GenBank/DDBJ whole genome shotgun (WGS) entry which is preliminary data.</text>
</comment>
<evidence type="ECO:0000313" key="3">
    <source>
        <dbReference type="Proteomes" id="UP000606193"/>
    </source>
</evidence>
<dbReference type="PANTHER" id="PTHR45661">
    <property type="entry name" value="SURFACE ANTIGEN"/>
    <property type="match status" value="1"/>
</dbReference>
<dbReference type="RefSeq" id="WP_249298079.1">
    <property type="nucleotide sequence ID" value="NZ_JACRSX010000012.1"/>
</dbReference>
<dbReference type="InterPro" id="IPR053139">
    <property type="entry name" value="Surface_bspA-like"/>
</dbReference>
<sequence length="486" mass="53102">MKRCKKEWNESRSRFLLTVAFLLCALIFANTTTVNAAVSQDGQYTYELDAAGHAVLTSYLGQDTEVAVPATMDGISVSALSGTYQNHNKITKVKIPAGITSVNETAFAGCYGISAFEVDPANQSLCSDGDGVLLSKDGTVCVRYPVGKHQSSGTYRIPASVVNIGGYAFEGYNTPGIEIPANVRVIGDYAFANTQNFNGVSVWEEGTQIIGTYAFYKCTNLRLLDKAALPASVNKLGVYAFAECSNIQIDISKSTITEIPDYLFYNCDNLHNLTLPVTVTTVGAYAFSDCNNLNEVIFDAALRQIKEGAFAKCGNLHTVNIPEGVTAIENNTFNGCQNLNTVVLPSTLKTIGDGAFAGCRNIHSINIPEGVTYISNTSFEGVDTSAIALNIKVQKTTLKSAKRKGKKLTIRWKKTEDAQGYVIYRSKKKNGGYKKVKTIKKAEICKCTQKVKKQKKNKKYYYKVKTYKVVLGKKYFSSFSNVKAVR</sequence>
<evidence type="ECO:0000313" key="2">
    <source>
        <dbReference type="EMBL" id="MBC8562820.1"/>
    </source>
</evidence>
<keyword evidence="3" id="KW-1185">Reference proteome</keyword>
<accession>A0ABR7N390</accession>
<gene>
    <name evidence="2" type="ORF">H8704_09305</name>
</gene>
<dbReference type="InterPro" id="IPR032675">
    <property type="entry name" value="LRR_dom_sf"/>
</dbReference>
<name>A0ABR7N390_9FIRM</name>
<dbReference type="InterPro" id="IPR026906">
    <property type="entry name" value="LRR_5"/>
</dbReference>
<protein>
    <submittedName>
        <fullName evidence="2">Leucine-rich repeat domain-containing protein</fullName>
    </submittedName>
</protein>
<dbReference type="InterPro" id="IPR013783">
    <property type="entry name" value="Ig-like_fold"/>
</dbReference>